<keyword evidence="3" id="KW-1185">Reference proteome</keyword>
<sequence length="133" mass="15054">MGISMSGCDRREGLRQILRKSARNLKKETLTTWNDKMKAFGLFPTNLLNVFAIHHPPYAIVPQTLRPAGPPRGTRTGPPGLRPTVQRTSAHPRPAFDFFLPGTILRLTIDAHRYDIRSYIYWITVVSARPVGF</sequence>
<feature type="region of interest" description="Disordered" evidence="1">
    <location>
        <begin position="65"/>
        <end position="88"/>
    </location>
</feature>
<proteinExistence type="predicted"/>
<feature type="compositionally biased region" description="Low complexity" evidence="1">
    <location>
        <begin position="65"/>
        <end position="84"/>
    </location>
</feature>
<accession>A0ABR1C9S5</accession>
<reference evidence="2 3" key="1">
    <citation type="submission" date="2023-08" db="EMBL/GenBank/DDBJ databases">
        <title>A Necator americanus chromosomal reference genome.</title>
        <authorList>
            <person name="Ilik V."/>
            <person name="Petrzelkova K.J."/>
            <person name="Pardy F."/>
            <person name="Fuh T."/>
            <person name="Niatou-Singa F.S."/>
            <person name="Gouil Q."/>
            <person name="Baker L."/>
            <person name="Ritchie M.E."/>
            <person name="Jex A.R."/>
            <person name="Gazzola D."/>
            <person name="Li H."/>
            <person name="Toshio Fujiwara R."/>
            <person name="Zhan B."/>
            <person name="Aroian R.V."/>
            <person name="Pafco B."/>
            <person name="Schwarz E.M."/>
        </authorList>
    </citation>
    <scope>NUCLEOTIDE SEQUENCE [LARGE SCALE GENOMIC DNA]</scope>
    <source>
        <strain evidence="2 3">Aroian</strain>
        <tissue evidence="2">Whole animal</tissue>
    </source>
</reference>
<evidence type="ECO:0000313" key="2">
    <source>
        <dbReference type="EMBL" id="KAK6734472.1"/>
    </source>
</evidence>
<protein>
    <submittedName>
        <fullName evidence="2">Uncharacterized protein</fullName>
    </submittedName>
</protein>
<name>A0ABR1C9S5_NECAM</name>
<organism evidence="2 3">
    <name type="scientific">Necator americanus</name>
    <name type="common">Human hookworm</name>
    <dbReference type="NCBI Taxonomy" id="51031"/>
    <lineage>
        <taxon>Eukaryota</taxon>
        <taxon>Metazoa</taxon>
        <taxon>Ecdysozoa</taxon>
        <taxon>Nematoda</taxon>
        <taxon>Chromadorea</taxon>
        <taxon>Rhabditida</taxon>
        <taxon>Rhabditina</taxon>
        <taxon>Rhabditomorpha</taxon>
        <taxon>Strongyloidea</taxon>
        <taxon>Ancylostomatidae</taxon>
        <taxon>Bunostominae</taxon>
        <taxon>Necator</taxon>
    </lineage>
</organism>
<comment type="caution">
    <text evidence="2">The sequence shown here is derived from an EMBL/GenBank/DDBJ whole genome shotgun (WGS) entry which is preliminary data.</text>
</comment>
<dbReference type="Proteomes" id="UP001303046">
    <property type="component" value="Unassembled WGS sequence"/>
</dbReference>
<dbReference type="EMBL" id="JAVFWL010000002">
    <property type="protein sequence ID" value="KAK6734472.1"/>
    <property type="molecule type" value="Genomic_DNA"/>
</dbReference>
<evidence type="ECO:0000313" key="3">
    <source>
        <dbReference type="Proteomes" id="UP001303046"/>
    </source>
</evidence>
<evidence type="ECO:0000256" key="1">
    <source>
        <dbReference type="SAM" id="MobiDB-lite"/>
    </source>
</evidence>
<gene>
    <name evidence="2" type="primary">Necator_chrII.g5744</name>
    <name evidence="2" type="ORF">RB195_017951</name>
</gene>